<proteinExistence type="predicted"/>
<dbReference type="EMBL" id="HBNR01016392">
    <property type="protein sequence ID" value="CAE4571167.1"/>
    <property type="molecule type" value="Transcribed_RNA"/>
</dbReference>
<sequence>MHTGAEVVCGARVVASTLKSGLQVCKVTCHHGACAGVGATTALRASGHVHRGGLRPRHPASLFVFCVGSMQPRCLGSTGLCGAPDTLGEANLRTFLHGSLQVTELP</sequence>
<dbReference type="AlphaFoldDB" id="A0A6T0V7T6"/>
<accession>A0A6T0V7T6</accession>
<evidence type="ECO:0000313" key="2">
    <source>
        <dbReference type="EMBL" id="CAE4571168.1"/>
    </source>
</evidence>
<dbReference type="EMBL" id="HBNR01016393">
    <property type="protein sequence ID" value="CAE4571168.1"/>
    <property type="molecule type" value="Transcribed_RNA"/>
</dbReference>
<reference evidence="1" key="1">
    <citation type="submission" date="2021-01" db="EMBL/GenBank/DDBJ databases">
        <authorList>
            <person name="Corre E."/>
            <person name="Pelletier E."/>
            <person name="Niang G."/>
            <person name="Scheremetjew M."/>
            <person name="Finn R."/>
            <person name="Kale V."/>
            <person name="Holt S."/>
            <person name="Cochrane G."/>
            <person name="Meng A."/>
            <person name="Brown T."/>
            <person name="Cohen L."/>
        </authorList>
    </citation>
    <scope>NUCLEOTIDE SEQUENCE</scope>
    <source>
        <strain evidence="1">CCMP3105</strain>
    </source>
</reference>
<protein>
    <submittedName>
        <fullName evidence="1">Uncharacterized protein</fullName>
    </submittedName>
</protein>
<name>A0A6T0V7T6_9DINO</name>
<gene>
    <name evidence="1" type="ORF">AMON00008_LOCUS10786</name>
    <name evidence="2" type="ORF">AMON00008_LOCUS10787</name>
</gene>
<evidence type="ECO:0000313" key="1">
    <source>
        <dbReference type="EMBL" id="CAE4571167.1"/>
    </source>
</evidence>
<organism evidence="1">
    <name type="scientific">Alexandrium monilatum</name>
    <dbReference type="NCBI Taxonomy" id="311494"/>
    <lineage>
        <taxon>Eukaryota</taxon>
        <taxon>Sar</taxon>
        <taxon>Alveolata</taxon>
        <taxon>Dinophyceae</taxon>
        <taxon>Gonyaulacales</taxon>
        <taxon>Pyrocystaceae</taxon>
        <taxon>Alexandrium</taxon>
    </lineage>
</organism>